<name>A0A9P3FN01_9PEZI</name>
<dbReference type="RefSeq" id="XP_044664455.1">
    <property type="nucleotide sequence ID" value="XM_044808520.1"/>
</dbReference>
<proteinExistence type="predicted"/>
<keyword evidence="2" id="KW-1185">Reference proteome</keyword>
<dbReference type="PANTHER" id="PTHR46082">
    <property type="entry name" value="ATP/GTP-BINDING PROTEIN-RELATED"/>
    <property type="match status" value="1"/>
</dbReference>
<protein>
    <recommendedName>
        <fullName evidence="3">Nucleoside phosphorylase domain-containing protein</fullName>
    </recommendedName>
</protein>
<dbReference type="InterPro" id="IPR035994">
    <property type="entry name" value="Nucleoside_phosphorylase_sf"/>
</dbReference>
<dbReference type="AlphaFoldDB" id="A0A9P3FN01"/>
<dbReference type="OrthoDB" id="3847045at2759"/>
<dbReference type="Gene3D" id="3.40.50.1580">
    <property type="entry name" value="Nucleoside phosphorylase domain"/>
    <property type="match status" value="1"/>
</dbReference>
<dbReference type="EMBL" id="BOLY01000009">
    <property type="protein sequence ID" value="GIZ49968.1"/>
    <property type="molecule type" value="Genomic_DNA"/>
</dbReference>
<gene>
    <name evidence="1" type="ORF">CKM354_001298400</name>
</gene>
<evidence type="ECO:0008006" key="3">
    <source>
        <dbReference type="Google" id="ProtNLM"/>
    </source>
</evidence>
<dbReference type="InterPro" id="IPR053137">
    <property type="entry name" value="NLR-like"/>
</dbReference>
<organism evidence="1 2">
    <name type="scientific">Cercospora kikuchii</name>
    <dbReference type="NCBI Taxonomy" id="84275"/>
    <lineage>
        <taxon>Eukaryota</taxon>
        <taxon>Fungi</taxon>
        <taxon>Dikarya</taxon>
        <taxon>Ascomycota</taxon>
        <taxon>Pezizomycotina</taxon>
        <taxon>Dothideomycetes</taxon>
        <taxon>Dothideomycetidae</taxon>
        <taxon>Mycosphaerellales</taxon>
        <taxon>Mycosphaerellaceae</taxon>
        <taxon>Cercospora</taxon>
    </lineage>
</organism>
<sequence>MEAPNPRSKYKIGVICALPHERTAVESILDAHHVPLPAVANDVNTYSFGSVGLHNVVVASLGSGSYGTVSAAEVANDIRHSFPAIKLGFMVGIASAAPQPFAKNGDVRLGNVVVGCVNGVPSVVHFGSGKETAAGFDVRSELAEPPAAIQRAVSALQSKHQQEGPTYLNHLQLMLKRNPRLDRPQIAKDYYNLPDTSDVLFATTAIHDPGREDCVLCRQEEDAVISRRPRFLRDPPDNIGDVKFVRYRQDGFADYPQVHYGTIASSDVLMKNGTERDLVVQRVKAQRKADVLCFEMEAAGIVKNWPCLIIRGICDYSDSHKNDAWQNFAAATAAAYTKDLLLRIPAESVDTAPRVGEVMNHCDGQDHEQNARTSARSSQADFGVTNQYNLSQYRGSNNKQYNAGYIMFGSDDH</sequence>
<dbReference type="GO" id="GO:0003824">
    <property type="term" value="F:catalytic activity"/>
    <property type="evidence" value="ECO:0007669"/>
    <property type="project" value="InterPro"/>
</dbReference>
<evidence type="ECO:0000313" key="1">
    <source>
        <dbReference type="EMBL" id="GIZ49968.1"/>
    </source>
</evidence>
<dbReference type="SUPFAM" id="SSF53167">
    <property type="entry name" value="Purine and uridine phosphorylases"/>
    <property type="match status" value="1"/>
</dbReference>
<dbReference type="PANTHER" id="PTHR46082:SF6">
    <property type="entry name" value="AAA+ ATPASE DOMAIN-CONTAINING PROTEIN-RELATED"/>
    <property type="match status" value="1"/>
</dbReference>
<accession>A0A9P3FN01</accession>
<dbReference type="Proteomes" id="UP000825890">
    <property type="component" value="Unassembled WGS sequence"/>
</dbReference>
<comment type="caution">
    <text evidence="1">The sequence shown here is derived from an EMBL/GenBank/DDBJ whole genome shotgun (WGS) entry which is preliminary data.</text>
</comment>
<reference evidence="1 2" key="1">
    <citation type="submission" date="2021-01" db="EMBL/GenBank/DDBJ databases">
        <title>Cercospora kikuchii MAFF 305040 whole genome shotgun sequence.</title>
        <authorList>
            <person name="Kashiwa T."/>
            <person name="Suzuki T."/>
        </authorList>
    </citation>
    <scope>NUCLEOTIDE SEQUENCE [LARGE SCALE GENOMIC DNA]</scope>
    <source>
        <strain evidence="1 2">MAFF 305040</strain>
    </source>
</reference>
<evidence type="ECO:0000313" key="2">
    <source>
        <dbReference type="Proteomes" id="UP000825890"/>
    </source>
</evidence>
<dbReference type="GeneID" id="68298559"/>
<dbReference type="GO" id="GO:0009116">
    <property type="term" value="P:nucleoside metabolic process"/>
    <property type="evidence" value="ECO:0007669"/>
    <property type="project" value="InterPro"/>
</dbReference>